<comment type="caution">
    <text evidence="1">The sequence shown here is derived from an EMBL/GenBank/DDBJ whole genome shotgun (WGS) entry which is preliminary data.</text>
</comment>
<dbReference type="Proteomes" id="UP000249304">
    <property type="component" value="Unassembled WGS sequence"/>
</dbReference>
<name>A0A2W2E2M8_9ACTN</name>
<evidence type="ECO:0000313" key="1">
    <source>
        <dbReference type="EMBL" id="PZG18232.1"/>
    </source>
</evidence>
<sequence>MLWGGRLTRRLGVLTPPDAAASRGYPGVSAPAFSPDGRVLAVARGRESVQLWDTVAHRPIGSGLPTAGDHILALALSADGPHLVRLRPARAAADVHDQPGARRRPRL</sequence>
<protein>
    <recommendedName>
        <fullName evidence="3">WD40 repeat domain-containing protein</fullName>
    </recommendedName>
</protein>
<dbReference type="InterPro" id="IPR011044">
    <property type="entry name" value="Quino_amine_DH_bsu"/>
</dbReference>
<evidence type="ECO:0000313" key="2">
    <source>
        <dbReference type="Proteomes" id="UP000249304"/>
    </source>
</evidence>
<proteinExistence type="predicted"/>
<dbReference type="EMBL" id="POUD01000055">
    <property type="protein sequence ID" value="PZG18232.1"/>
    <property type="molecule type" value="Genomic_DNA"/>
</dbReference>
<gene>
    <name evidence="1" type="ORF">C1J01_15680</name>
</gene>
<keyword evidence="2" id="KW-1185">Reference proteome</keyword>
<dbReference type="SUPFAM" id="SSF50969">
    <property type="entry name" value="YVTN repeat-like/Quinoprotein amine dehydrogenase"/>
    <property type="match status" value="1"/>
</dbReference>
<organism evidence="1 2">
    <name type="scientific">Nonomuraea aridisoli</name>
    <dbReference type="NCBI Taxonomy" id="2070368"/>
    <lineage>
        <taxon>Bacteria</taxon>
        <taxon>Bacillati</taxon>
        <taxon>Actinomycetota</taxon>
        <taxon>Actinomycetes</taxon>
        <taxon>Streptosporangiales</taxon>
        <taxon>Streptosporangiaceae</taxon>
        <taxon>Nonomuraea</taxon>
    </lineage>
</organism>
<accession>A0A2W2E2M8</accession>
<dbReference type="Gene3D" id="2.130.10.10">
    <property type="entry name" value="YVTN repeat-like/Quinoprotein amine dehydrogenase"/>
    <property type="match status" value="1"/>
</dbReference>
<dbReference type="InterPro" id="IPR015943">
    <property type="entry name" value="WD40/YVTN_repeat-like_dom_sf"/>
</dbReference>
<reference evidence="1 2" key="1">
    <citation type="submission" date="2018-01" db="EMBL/GenBank/DDBJ databases">
        <title>Draft genome sequence of Nonomuraea sp. KC333.</title>
        <authorList>
            <person name="Sahin N."/>
            <person name="Saygin H."/>
            <person name="Ay H."/>
        </authorList>
    </citation>
    <scope>NUCLEOTIDE SEQUENCE [LARGE SCALE GENOMIC DNA]</scope>
    <source>
        <strain evidence="1 2">KC333</strain>
    </source>
</reference>
<evidence type="ECO:0008006" key="3">
    <source>
        <dbReference type="Google" id="ProtNLM"/>
    </source>
</evidence>
<dbReference type="AlphaFoldDB" id="A0A2W2E2M8"/>